<dbReference type="Proteomes" id="UP000030661">
    <property type="component" value="Unassembled WGS sequence"/>
</dbReference>
<dbReference type="PANTHER" id="PTHR43140:SF1">
    <property type="entry name" value="TYPE I RESTRICTION ENZYME ECOKI SPECIFICITY SUBUNIT"/>
    <property type="match status" value="1"/>
</dbReference>
<dbReference type="AlphaFoldDB" id="A0A081C5P0"/>
<evidence type="ECO:0000256" key="1">
    <source>
        <dbReference type="ARBA" id="ARBA00010923"/>
    </source>
</evidence>
<sequence length="271" mass="31092">MGREHWVETTLGEIATHPQYGWTTKAGQSGEFKYFRTTDINSPISWESVPFCVEIPKNPEEYVIQKNDILVSRAGSVGLSIRFEEDHVDTLFASYLIRFKAIPPIDSKFIAYYLLTREYWDFIRESQSGIAVPNVNASKLSNLSIPLPPLKEQRRIVAKLDALLPKVKHVQTRLAKIPGIVKKFCQSVLAAACSGRLTEDWREGRDLPEWETKKFFDFFILQRGYALVLSKLENGNIPVVTSAGISGYHNKSIRPRCCDWKKWFCRKSLLY</sequence>
<keyword evidence="2" id="KW-0680">Restriction system</keyword>
<dbReference type="InterPro" id="IPR051212">
    <property type="entry name" value="Type-I_RE_S_subunit"/>
</dbReference>
<dbReference type="SUPFAM" id="SSF116734">
    <property type="entry name" value="DNA methylase specificity domain"/>
    <property type="match status" value="1"/>
</dbReference>
<evidence type="ECO:0000313" key="6">
    <source>
        <dbReference type="Proteomes" id="UP000030661"/>
    </source>
</evidence>
<organism evidence="5">
    <name type="scientific">Vecturithrix granuli</name>
    <dbReference type="NCBI Taxonomy" id="1499967"/>
    <lineage>
        <taxon>Bacteria</taxon>
        <taxon>Candidatus Moduliflexota</taxon>
        <taxon>Candidatus Vecturitrichia</taxon>
        <taxon>Candidatus Vecturitrichales</taxon>
        <taxon>Candidatus Vecturitrichaceae</taxon>
        <taxon>Candidatus Vecturithrix</taxon>
    </lineage>
</organism>
<protein>
    <submittedName>
        <fullName evidence="5">Subunit S of type I restriction-modification system</fullName>
    </submittedName>
</protein>
<evidence type="ECO:0000313" key="5">
    <source>
        <dbReference type="EMBL" id="GAK59895.1"/>
    </source>
</evidence>
<dbReference type="InterPro" id="IPR000055">
    <property type="entry name" value="Restrct_endonuc_typeI_TRD"/>
</dbReference>
<gene>
    <name evidence="5" type="ORF">U27_06881</name>
</gene>
<dbReference type="GO" id="GO:0009307">
    <property type="term" value="P:DNA restriction-modification system"/>
    <property type="evidence" value="ECO:0007669"/>
    <property type="project" value="UniProtKB-KW"/>
</dbReference>
<dbReference type="STRING" id="1499967.U27_06881"/>
<keyword evidence="6" id="KW-1185">Reference proteome</keyword>
<comment type="similarity">
    <text evidence="1">Belongs to the type-I restriction system S methylase family.</text>
</comment>
<name>A0A081C5P0_VECG1</name>
<accession>A0A081C5P0</accession>
<evidence type="ECO:0000256" key="2">
    <source>
        <dbReference type="ARBA" id="ARBA00022747"/>
    </source>
</evidence>
<dbReference type="Pfam" id="PF01420">
    <property type="entry name" value="Methylase_S"/>
    <property type="match status" value="1"/>
</dbReference>
<feature type="domain" description="Type I restriction modification DNA specificity" evidence="4">
    <location>
        <begin position="4"/>
        <end position="177"/>
    </location>
</feature>
<reference evidence="5" key="1">
    <citation type="journal article" date="2015" name="PeerJ">
        <title>First genomic representation of candidate bacterial phylum KSB3 points to enhanced environmental sensing as a trigger of wastewater bulking.</title>
        <authorList>
            <person name="Sekiguchi Y."/>
            <person name="Ohashi A."/>
            <person name="Parks D.H."/>
            <person name="Yamauchi T."/>
            <person name="Tyson G.W."/>
            <person name="Hugenholtz P."/>
        </authorList>
    </citation>
    <scope>NUCLEOTIDE SEQUENCE [LARGE SCALE GENOMIC DNA]</scope>
</reference>
<evidence type="ECO:0000259" key="4">
    <source>
        <dbReference type="Pfam" id="PF01420"/>
    </source>
</evidence>
<dbReference type="InterPro" id="IPR044946">
    <property type="entry name" value="Restrct_endonuc_typeI_TRD_sf"/>
</dbReference>
<evidence type="ECO:0000256" key="3">
    <source>
        <dbReference type="ARBA" id="ARBA00023125"/>
    </source>
</evidence>
<dbReference type="PANTHER" id="PTHR43140">
    <property type="entry name" value="TYPE-1 RESTRICTION ENZYME ECOKI SPECIFICITY PROTEIN"/>
    <property type="match status" value="1"/>
</dbReference>
<dbReference type="HOGENOM" id="CLU_1025500_0_0_0"/>
<dbReference type="CDD" id="cd17521">
    <property type="entry name" value="RMtype1_S_Sau13435ORF2165P_TRD2-CR2_like"/>
    <property type="match status" value="1"/>
</dbReference>
<dbReference type="Gene3D" id="3.90.220.20">
    <property type="entry name" value="DNA methylase specificity domains"/>
    <property type="match status" value="1"/>
</dbReference>
<dbReference type="GO" id="GO:0003677">
    <property type="term" value="F:DNA binding"/>
    <property type="evidence" value="ECO:0007669"/>
    <property type="project" value="UniProtKB-KW"/>
</dbReference>
<keyword evidence="3" id="KW-0238">DNA-binding</keyword>
<dbReference type="EMBL" id="DF820471">
    <property type="protein sequence ID" value="GAK59895.1"/>
    <property type="molecule type" value="Genomic_DNA"/>
</dbReference>
<proteinExistence type="inferred from homology"/>